<dbReference type="PANTHER" id="PTHR12741:SF67">
    <property type="entry name" value="CALLOSE SYNTHASE 10"/>
    <property type="match status" value="1"/>
</dbReference>
<keyword evidence="17" id="KW-1185">Reference proteome</keyword>
<evidence type="ECO:0000256" key="1">
    <source>
        <dbReference type="ARBA" id="ARBA00004651"/>
    </source>
</evidence>
<gene>
    <name evidence="16" type="primary">LOC115709473</name>
</gene>
<comment type="subcellular location">
    <subcellularLocation>
        <location evidence="1">Cell membrane</location>
        <topology evidence="1">Multi-pass membrane protein</topology>
    </subcellularLocation>
</comment>
<feature type="domain" description="1,3-beta-glucan synthase component FKS1-like" evidence="15">
    <location>
        <begin position="271"/>
        <end position="382"/>
    </location>
</feature>
<evidence type="ECO:0000313" key="17">
    <source>
        <dbReference type="Proteomes" id="UP000596661"/>
    </source>
</evidence>
<evidence type="ECO:0000256" key="9">
    <source>
        <dbReference type="ARBA" id="ARBA00022989"/>
    </source>
</evidence>
<evidence type="ECO:0000313" key="16">
    <source>
        <dbReference type="EnsemblPlants" id="cds.evm.model.01.1405"/>
    </source>
</evidence>
<feature type="transmembrane region" description="Helical" evidence="14">
    <location>
        <begin position="524"/>
        <end position="544"/>
    </location>
</feature>
<keyword evidence="9 14" id="KW-1133">Transmembrane helix</keyword>
<organism evidence="16 17">
    <name type="scientific">Cannabis sativa</name>
    <name type="common">Hemp</name>
    <name type="synonym">Marijuana</name>
    <dbReference type="NCBI Taxonomy" id="3483"/>
    <lineage>
        <taxon>Eukaryota</taxon>
        <taxon>Viridiplantae</taxon>
        <taxon>Streptophyta</taxon>
        <taxon>Embryophyta</taxon>
        <taxon>Tracheophyta</taxon>
        <taxon>Spermatophyta</taxon>
        <taxon>Magnoliopsida</taxon>
        <taxon>eudicotyledons</taxon>
        <taxon>Gunneridae</taxon>
        <taxon>Pentapetalae</taxon>
        <taxon>rosids</taxon>
        <taxon>fabids</taxon>
        <taxon>Rosales</taxon>
        <taxon>Cannabaceae</taxon>
        <taxon>Cannabis</taxon>
    </lineage>
</organism>
<keyword evidence="8" id="KW-0133">Cell shape</keyword>
<evidence type="ECO:0000256" key="7">
    <source>
        <dbReference type="ARBA" id="ARBA00022692"/>
    </source>
</evidence>
<dbReference type="Pfam" id="PF02364">
    <property type="entry name" value="Glucan_synthase"/>
    <property type="match status" value="1"/>
</dbReference>
<comment type="catalytic activity">
    <reaction evidence="13">
        <text>[(1-&gt;3)-beta-D-glucosyl](n) + UDP-alpha-D-glucose = [(1-&gt;3)-beta-D-glucosyl](n+1) + UDP + H(+)</text>
        <dbReference type="Rhea" id="RHEA:21476"/>
        <dbReference type="Rhea" id="RHEA-COMP:11146"/>
        <dbReference type="Rhea" id="RHEA-COMP:14303"/>
        <dbReference type="ChEBI" id="CHEBI:15378"/>
        <dbReference type="ChEBI" id="CHEBI:37671"/>
        <dbReference type="ChEBI" id="CHEBI:58223"/>
        <dbReference type="ChEBI" id="CHEBI:58885"/>
        <dbReference type="EC" id="2.4.1.34"/>
    </reaction>
</comment>
<dbReference type="RefSeq" id="XP_030493451.1">
    <property type="nucleotide sequence ID" value="XM_030637591.2"/>
</dbReference>
<accession>A0A803NGX1</accession>
<evidence type="ECO:0000256" key="12">
    <source>
        <dbReference type="ARBA" id="ARBA00032165"/>
    </source>
</evidence>
<dbReference type="EMBL" id="UZAU01000026">
    <property type="status" value="NOT_ANNOTATED_CDS"/>
    <property type="molecule type" value="Genomic_DNA"/>
</dbReference>
<feature type="transmembrane region" description="Helical" evidence="14">
    <location>
        <begin position="1729"/>
        <end position="1753"/>
    </location>
</feature>
<dbReference type="Gramene" id="evm.model.01.1405">
    <property type="protein sequence ID" value="cds.evm.model.01.1405"/>
    <property type="gene ID" value="evm.TU.01.1405"/>
</dbReference>
<feature type="transmembrane region" description="Helical" evidence="14">
    <location>
        <begin position="1422"/>
        <end position="1444"/>
    </location>
</feature>
<evidence type="ECO:0000259" key="15">
    <source>
        <dbReference type="SMART" id="SM01205"/>
    </source>
</evidence>
<dbReference type="PANTHER" id="PTHR12741">
    <property type="entry name" value="LYST-INTERACTING PROTEIN LIP5 DOPAMINE RESPONSIVE PROTEIN DRG-1"/>
    <property type="match status" value="1"/>
</dbReference>
<dbReference type="GO" id="GO:0000148">
    <property type="term" value="C:1,3-beta-D-glucan synthase complex"/>
    <property type="evidence" value="ECO:0007669"/>
    <property type="project" value="InterPro"/>
</dbReference>
<evidence type="ECO:0000256" key="8">
    <source>
        <dbReference type="ARBA" id="ARBA00022960"/>
    </source>
</evidence>
<feature type="transmembrane region" description="Helical" evidence="14">
    <location>
        <begin position="1801"/>
        <end position="1821"/>
    </location>
</feature>
<comment type="similarity">
    <text evidence="2">Belongs to the glycosyltransferase 48 family.</text>
</comment>
<feature type="transmembrane region" description="Helical" evidence="14">
    <location>
        <begin position="1479"/>
        <end position="1502"/>
    </location>
</feature>
<feature type="transmembrane region" description="Helical" evidence="14">
    <location>
        <begin position="1599"/>
        <end position="1620"/>
    </location>
</feature>
<evidence type="ECO:0000256" key="11">
    <source>
        <dbReference type="ARBA" id="ARBA00023316"/>
    </source>
</evidence>
<dbReference type="OrthoDB" id="1880850at2759"/>
<evidence type="ECO:0000256" key="10">
    <source>
        <dbReference type="ARBA" id="ARBA00023136"/>
    </source>
</evidence>
<feature type="transmembrane region" description="Helical" evidence="14">
    <location>
        <begin position="486"/>
        <end position="504"/>
    </location>
</feature>
<feature type="transmembrane region" description="Helical" evidence="14">
    <location>
        <begin position="1568"/>
        <end position="1587"/>
    </location>
</feature>
<dbReference type="GO" id="GO:0071555">
    <property type="term" value="P:cell wall organization"/>
    <property type="evidence" value="ECO:0007669"/>
    <property type="project" value="UniProtKB-KW"/>
</dbReference>
<reference evidence="16" key="1">
    <citation type="submission" date="2018-11" db="EMBL/GenBank/DDBJ databases">
        <authorList>
            <person name="Grassa J C."/>
        </authorList>
    </citation>
    <scope>NUCLEOTIDE SEQUENCE [LARGE SCALE GENOMIC DNA]</scope>
</reference>
<keyword evidence="7 14" id="KW-0812">Transmembrane</keyword>
<dbReference type="InterPro" id="IPR026899">
    <property type="entry name" value="FKS1-like_dom1"/>
</dbReference>
<evidence type="ECO:0000256" key="14">
    <source>
        <dbReference type="SAM" id="Phobius"/>
    </source>
</evidence>
<dbReference type="GeneID" id="115709473"/>
<feature type="transmembrane region" description="Helical" evidence="14">
    <location>
        <begin position="1760"/>
        <end position="1781"/>
    </location>
</feature>
<feature type="transmembrane region" description="Helical" evidence="14">
    <location>
        <begin position="455"/>
        <end position="474"/>
    </location>
</feature>
<sequence length="1855" mass="213452">MAHNLDPDSDGRGVLQFKTGLMSVIKRKLAKRDGAPVDRNHDIEHLYKFYQRYKKRHRVDDIRREEQRMWESGTFGTDFAKMEMKYLEMKKIVATLRALVEVMEALSREADPRGAGGLIKEELRRIKSSEATLSREFAPYNIVPLEGPSRTNAIGIFPEVRGAISAIRYSEHFPRLPDDYVIIGDRDADMFDLLEVVFGFQKDNIRNQRENVVLSIANAQTRLEVPSEADPKIDEKAIDEVFLKLLDNYIKWCKYLRTRIAWFSLEAINRDRKLLLVSLYFLIWGEAANVRFLPECICYIFHNMAIELEAILDHGAAIPGAICVTASVSFLDKVICPIYKIMALEAKRNNNGKVAHSAWRNYDDFNEYFWSPACFELSWPMKRESPFFLEPKKKGNRIGKCSFVEHRTFLHLYRSFHRLWIFLALMFQTLAIIAFNDGRLDMDTFKSVLSIGPTFSIMNFIESFLDIILMFGSYTSARGMAISRQVIRFFWFGLCTTFVTYVYLKVLDERNSHNSNNSFYFRLYILVLGVYAGLHLVLGLLLNFPACHSLSAMSDQSFFQRLVLGLLLKFPVSHSLPAMPDQSFFKFFKRIYQECYYVGRDLYESLSDYCRYVLFWLVVFICKFCFAYFLQIQPLVSPTNTIVGLRNLDYSWHDLVPGANNNAMTIACLWGPVVAIYLIDIHIWYTLFSAVIGGVMGARARLGEIRSMEMVRKRFESFPEAFVKNLVYPQTKRLPFNRQLSQDSQDTDKTYAAMFSPFWNEIIKSLREEDYISNREMDLLSCPSNAGSLGLVQWPLFLLSSKISLAIDLAMDCKDTQGDLWNSICRDEYMAYAVRDCYYSIEKLLCSLIDGEGRLWVERIYREINNSILEGSLIITLSLKKLPVVLKKFTALTGLLLRNEDPDLSKGASKAVYELYEVVTHNLMSPDLREQLDTWNILARARNEGRLFSRIEWPKDTEAKELVKRLHLLLTVKDSAANIPKNLEARRRLEFFTNSLFMDMPSARPVSEIVPFCVFTPYYSETVLYSSSEFQKENKDGISTLFYLQKIFPDEWTNFLERIGWADSTGYAELQKSSSDALELRFWVSYRGQTLARTVRGMMYYRRALMLQSYLEKRSFRVDGYSQGSIPTSQGFELSRESRAQADIKFTYVVSCQIYGQQKQRKAPQAADISLLLQRNEALRVAFIQVEDGGADGKGPKEFYSKLVKADIHGKDQEIYSIKLPGDPKLGEGKPENQNHAIVFTRGEAVQTIDMNQDNYLEEAMKMRNLLEEFHRNHGLRPPTILGVREHVFTGSVSSLAWLMSNQETSFVTLGQRVLASPLKVRMHYGHPDVFDRVFHITRGGISKASRVINISEDIFAGFNSTLRQGNITHHEYIQVGKGRDVGLNQISLFEGKVAGGNGEQVLSRDVYRLGQLFDFFRMCSFFFTTVGFYVCSMMTVLTVYIFLYGRVYLAFSGLDEQIAKQAKRLGSTALDATLNAQFLVQIGIFTAVPMIMGFIIELGLLKAVFSFITMQLQLCSVFFTFSLGTRTHYFGRTILHGGAKYRATGRGFVVYHIKFAENYRLYSRSHFVKAFEVALLLIVYIAYGYTAGGAVSFELLTMSSWFLVFSWLSAPFIFNPFAFNWRRAVEDFDDWTSWLLCKGGVGVKGDDSWESWWEEELSHIQTLRGRVLETILSLRFFMFQYGIVYKLHLSAKERSLAIYLFSWVVLLVIVMVFKVFTYSPKKSAYFHLVLRFTQGVTSLGLIAAIALVVIFTDLSMRDLFASILAFIPTGWAIICLAVTWKRVFWSLGLWDSVREFAKMYDAAMGMLIFAPIALISWFPFRFSYRPLFNQAFTRGLEISTIIMDDARNKWVGRP</sequence>
<evidence type="ECO:0000256" key="3">
    <source>
        <dbReference type="ARBA" id="ARBA00012589"/>
    </source>
</evidence>
<evidence type="ECO:0000256" key="13">
    <source>
        <dbReference type="ARBA" id="ARBA00047777"/>
    </source>
</evidence>
<evidence type="ECO:0000256" key="4">
    <source>
        <dbReference type="ARBA" id="ARBA00022475"/>
    </source>
</evidence>
<evidence type="ECO:0000256" key="5">
    <source>
        <dbReference type="ARBA" id="ARBA00022676"/>
    </source>
</evidence>
<feature type="transmembrane region" description="Helical" evidence="14">
    <location>
        <begin position="609"/>
        <end position="630"/>
    </location>
</feature>
<dbReference type="EnsemblPlants" id="evm.model.01.1405">
    <property type="protein sequence ID" value="cds.evm.model.01.1405"/>
    <property type="gene ID" value="evm.TU.01.1405"/>
</dbReference>
<dbReference type="Pfam" id="PF25968">
    <property type="entry name" value="CALS1"/>
    <property type="match status" value="1"/>
</dbReference>
<name>A0A803NGX1_CANSA</name>
<proteinExistence type="inferred from homology"/>
<keyword evidence="5" id="KW-0328">Glycosyltransferase</keyword>
<dbReference type="EC" id="2.4.1.34" evidence="3"/>
<evidence type="ECO:0000256" key="6">
    <source>
        <dbReference type="ARBA" id="ARBA00022679"/>
    </source>
</evidence>
<feature type="transmembrane region" description="Helical" evidence="14">
    <location>
        <begin position="674"/>
        <end position="698"/>
    </location>
</feature>
<dbReference type="Proteomes" id="UP000596661">
    <property type="component" value="Chromosome 1"/>
</dbReference>
<dbReference type="InterPro" id="IPR003440">
    <property type="entry name" value="Glyco_trans_48_dom"/>
</dbReference>
<dbReference type="KEGG" id="csav:115709473"/>
<dbReference type="GO" id="GO:0005886">
    <property type="term" value="C:plasma membrane"/>
    <property type="evidence" value="ECO:0007669"/>
    <property type="project" value="UniProtKB-SubCell"/>
</dbReference>
<keyword evidence="4" id="KW-1003">Cell membrane</keyword>
<dbReference type="GO" id="GO:0008360">
    <property type="term" value="P:regulation of cell shape"/>
    <property type="evidence" value="ECO:0007669"/>
    <property type="project" value="UniProtKB-KW"/>
</dbReference>
<dbReference type="InterPro" id="IPR058851">
    <property type="entry name" value="CALS1_helical"/>
</dbReference>
<reference evidence="16" key="2">
    <citation type="submission" date="2021-03" db="UniProtKB">
        <authorList>
            <consortium name="EnsemblPlants"/>
        </authorList>
    </citation>
    <scope>IDENTIFICATION</scope>
</reference>
<protein>
    <recommendedName>
        <fullName evidence="12">1,3-beta-glucan synthase</fullName>
        <ecNumber evidence="3">2.4.1.34</ecNumber>
    </recommendedName>
    <alternativeName>
        <fullName evidence="12">1,3-beta-glucan synthase</fullName>
    </alternativeName>
</protein>
<feature type="transmembrane region" description="Helical" evidence="14">
    <location>
        <begin position="1697"/>
        <end position="1717"/>
    </location>
</feature>
<evidence type="ECO:0000256" key="2">
    <source>
        <dbReference type="ARBA" id="ARBA00009040"/>
    </source>
</evidence>
<keyword evidence="11" id="KW-0961">Cell wall biogenesis/degradation</keyword>
<keyword evidence="6" id="KW-0808">Transferase</keyword>
<dbReference type="OMA" id="WYYMAAN"/>
<keyword evidence="10 14" id="KW-0472">Membrane</keyword>
<dbReference type="GO" id="GO:0003843">
    <property type="term" value="F:1,3-beta-D-glucan synthase activity"/>
    <property type="evidence" value="ECO:0007669"/>
    <property type="project" value="UniProtKB-EC"/>
</dbReference>
<dbReference type="Pfam" id="PF14288">
    <property type="entry name" value="FKS1_dom1"/>
    <property type="match status" value="1"/>
</dbReference>
<feature type="transmembrane region" description="Helical" evidence="14">
    <location>
        <begin position="416"/>
        <end position="435"/>
    </location>
</feature>
<dbReference type="SMART" id="SM01205">
    <property type="entry name" value="FKS1_dom1"/>
    <property type="match status" value="1"/>
</dbReference>
<dbReference type="GO" id="GO:0006075">
    <property type="term" value="P:(1-&gt;3)-beta-D-glucan biosynthetic process"/>
    <property type="evidence" value="ECO:0007669"/>
    <property type="project" value="InterPro"/>
</dbReference>